<gene>
    <name evidence="1" type="ORF">DI53_3834</name>
</gene>
<comment type="caution">
    <text evidence="1">The sequence shown here is derived from an EMBL/GenBank/DDBJ whole genome shotgun (WGS) entry which is preliminary data.</text>
</comment>
<proteinExistence type="predicted"/>
<protein>
    <submittedName>
        <fullName evidence="1">Uncharacterized protein</fullName>
    </submittedName>
</protein>
<dbReference type="AlphaFoldDB" id="A0A0B8T5W5"/>
<dbReference type="Proteomes" id="UP000031802">
    <property type="component" value="Unassembled WGS sequence"/>
</dbReference>
<accession>A0A0B8T5W5</accession>
<dbReference type="EMBL" id="JJMU01000072">
    <property type="protein sequence ID" value="KGE12345.1"/>
    <property type="molecule type" value="Genomic_DNA"/>
</dbReference>
<evidence type="ECO:0000313" key="2">
    <source>
        <dbReference type="Proteomes" id="UP000031802"/>
    </source>
</evidence>
<dbReference type="OrthoDB" id="704304at2"/>
<name>A0A0B8T5W5_9SPHI</name>
<dbReference type="PROSITE" id="PS51257">
    <property type="entry name" value="PROKAR_LIPOPROTEIN"/>
    <property type="match status" value="1"/>
</dbReference>
<dbReference type="STRING" id="1229276.DI53_3834"/>
<evidence type="ECO:0000313" key="1">
    <source>
        <dbReference type="EMBL" id="KGE12345.1"/>
    </source>
</evidence>
<organism evidence="1 2">
    <name type="scientific">Sphingobacterium deserti</name>
    <dbReference type="NCBI Taxonomy" id="1229276"/>
    <lineage>
        <taxon>Bacteria</taxon>
        <taxon>Pseudomonadati</taxon>
        <taxon>Bacteroidota</taxon>
        <taxon>Sphingobacteriia</taxon>
        <taxon>Sphingobacteriales</taxon>
        <taxon>Sphingobacteriaceae</taxon>
        <taxon>Sphingobacterium</taxon>
    </lineage>
</organism>
<reference evidence="2" key="1">
    <citation type="submission" date="2014-04" db="EMBL/GenBank/DDBJ databases">
        <title>Whole-Genome optical mapping and complete genome sequence of Sphingobacterium deserti sp. nov., a new spaces isolated from desert in the west of China.</title>
        <authorList>
            <person name="Teng C."/>
            <person name="Zhou Z."/>
            <person name="Li X."/>
            <person name="Chen M."/>
            <person name="Lin M."/>
            <person name="Wang L."/>
            <person name="Su S."/>
            <person name="Zhang C."/>
            <person name="Zhang W."/>
        </authorList>
    </citation>
    <scope>NUCLEOTIDE SEQUENCE [LARGE SCALE GENOMIC DNA]</scope>
    <source>
        <strain evidence="2">ACCC05744</strain>
    </source>
</reference>
<keyword evidence="2" id="KW-1185">Reference proteome</keyword>
<dbReference type="RefSeq" id="WP_037503543.1">
    <property type="nucleotide sequence ID" value="NZ_JJMU01000072.1"/>
</dbReference>
<dbReference type="PATRIC" id="fig|1229276.3.peg.3970"/>
<reference evidence="1 2" key="2">
    <citation type="journal article" date="2015" name="PLoS ONE">
        <title>Whole-Genome Optical Mapping and Finished Genome Sequence of Sphingobacterium deserti sp. nov., a New Species Isolated from the Western Desert of China.</title>
        <authorList>
            <person name="Teng C."/>
            <person name="Zhou Z."/>
            <person name="Molnar I."/>
            <person name="Li X."/>
            <person name="Tang R."/>
            <person name="Chen M."/>
            <person name="Wang L."/>
            <person name="Su S."/>
            <person name="Zhang W."/>
            <person name="Lin M."/>
        </authorList>
    </citation>
    <scope>NUCLEOTIDE SEQUENCE [LARGE SCALE GENOMIC DNA]</scope>
    <source>
        <strain evidence="2">ACCC05744</strain>
    </source>
</reference>
<sequence>MNKLFKIAALACTITMGFMSCGKDESTIVPVLNNETAVQTEAQVEVLAGQKVFFDFSSNAPTDSVKSMVNLSGMYGSTLKNSQEGVYKMGYFDLQNTSVSALTVEQVLASNITLTNTFTIDATSAGAPAGATPFWIVYDFANNHAVYPTANRYIVLYKGDNLSPSTDELFIVQAKTVTAARGNASYKIDVKKITKR</sequence>